<dbReference type="EMBL" id="JABFUD020000021">
    <property type="protein sequence ID" value="KAI5063190.1"/>
    <property type="molecule type" value="Genomic_DNA"/>
</dbReference>
<keyword evidence="3" id="KW-1185">Reference proteome</keyword>
<feature type="transmembrane region" description="Helical" evidence="1">
    <location>
        <begin position="90"/>
        <end position="110"/>
    </location>
</feature>
<dbReference type="Proteomes" id="UP000886520">
    <property type="component" value="Chromosome 21"/>
</dbReference>
<keyword evidence="1" id="KW-0472">Membrane</keyword>
<accession>A0A9D4Z6U4</accession>
<evidence type="ECO:0000256" key="1">
    <source>
        <dbReference type="SAM" id="Phobius"/>
    </source>
</evidence>
<protein>
    <submittedName>
        <fullName evidence="2">Uncharacterized protein</fullName>
    </submittedName>
</protein>
<dbReference type="AlphaFoldDB" id="A0A9D4Z6U4"/>
<gene>
    <name evidence="2" type="ORF">GOP47_0021737</name>
</gene>
<evidence type="ECO:0000313" key="3">
    <source>
        <dbReference type="Proteomes" id="UP000886520"/>
    </source>
</evidence>
<comment type="caution">
    <text evidence="2">The sequence shown here is derived from an EMBL/GenBank/DDBJ whole genome shotgun (WGS) entry which is preliminary data.</text>
</comment>
<feature type="transmembrane region" description="Helical" evidence="1">
    <location>
        <begin position="42"/>
        <end position="69"/>
    </location>
</feature>
<keyword evidence="1" id="KW-0812">Transmembrane</keyword>
<evidence type="ECO:0000313" key="2">
    <source>
        <dbReference type="EMBL" id="KAI5063190.1"/>
    </source>
</evidence>
<reference evidence="2" key="1">
    <citation type="submission" date="2021-01" db="EMBL/GenBank/DDBJ databases">
        <title>Adiantum capillus-veneris genome.</title>
        <authorList>
            <person name="Fang Y."/>
            <person name="Liao Q."/>
        </authorList>
    </citation>
    <scope>NUCLEOTIDE SEQUENCE</scope>
    <source>
        <strain evidence="2">H3</strain>
        <tissue evidence="2">Leaf</tissue>
    </source>
</reference>
<proteinExistence type="predicted"/>
<name>A0A9D4Z6U4_ADICA</name>
<sequence length="122" mass="13437">MITKEKLEAVLIKSEITGHISRIFQDQNKAVSNAAQSQFPHVILSACLHALATGLFNYSALLCTFRMYVYQLAPCLKYRIGRLLVWKRDVGLRSRGIAAAALISTCPGYISSSVTGLYLNGE</sequence>
<keyword evidence="1" id="KW-1133">Transmembrane helix</keyword>
<organism evidence="2 3">
    <name type="scientific">Adiantum capillus-veneris</name>
    <name type="common">Maidenhair fern</name>
    <dbReference type="NCBI Taxonomy" id="13818"/>
    <lineage>
        <taxon>Eukaryota</taxon>
        <taxon>Viridiplantae</taxon>
        <taxon>Streptophyta</taxon>
        <taxon>Embryophyta</taxon>
        <taxon>Tracheophyta</taxon>
        <taxon>Polypodiopsida</taxon>
        <taxon>Polypodiidae</taxon>
        <taxon>Polypodiales</taxon>
        <taxon>Pteridineae</taxon>
        <taxon>Pteridaceae</taxon>
        <taxon>Vittarioideae</taxon>
        <taxon>Adiantum</taxon>
    </lineage>
</organism>